<keyword evidence="4" id="KW-1185">Reference proteome</keyword>
<comment type="caution">
    <text evidence="3">The sequence shown here is derived from an EMBL/GenBank/DDBJ whole genome shotgun (WGS) entry which is preliminary data.</text>
</comment>
<dbReference type="AlphaFoldDB" id="K1VLL0"/>
<dbReference type="GO" id="GO:0005759">
    <property type="term" value="C:mitochondrial matrix"/>
    <property type="evidence" value="ECO:0007669"/>
    <property type="project" value="TreeGrafter"/>
</dbReference>
<feature type="compositionally biased region" description="Low complexity" evidence="1">
    <location>
        <begin position="146"/>
        <end position="155"/>
    </location>
</feature>
<dbReference type="Proteomes" id="UP000006757">
    <property type="component" value="Unassembled WGS sequence"/>
</dbReference>
<dbReference type="SUPFAM" id="SSF51197">
    <property type="entry name" value="Clavaminate synthase-like"/>
    <property type="match status" value="1"/>
</dbReference>
<dbReference type="EMBL" id="AMBO01000346">
    <property type="protein sequence ID" value="EKD00177.1"/>
    <property type="molecule type" value="Genomic_DNA"/>
</dbReference>
<dbReference type="OMA" id="QEGHYDG"/>
<dbReference type="GO" id="GO:0006631">
    <property type="term" value="P:fatty acid metabolic process"/>
    <property type="evidence" value="ECO:0007669"/>
    <property type="project" value="TreeGrafter"/>
</dbReference>
<name>K1VLL0_TRIAC</name>
<dbReference type="InterPro" id="IPR027450">
    <property type="entry name" value="AlkB-like"/>
</dbReference>
<accession>K1VLL0</accession>
<dbReference type="InterPro" id="IPR037151">
    <property type="entry name" value="AlkB-like_sf"/>
</dbReference>
<dbReference type="eggNOG" id="KOG4176">
    <property type="taxonomic scope" value="Eukaryota"/>
</dbReference>
<evidence type="ECO:0000313" key="3">
    <source>
        <dbReference type="EMBL" id="EKD00177.1"/>
    </source>
</evidence>
<dbReference type="Pfam" id="PF13532">
    <property type="entry name" value="2OG-FeII_Oxy_2"/>
    <property type="match status" value="1"/>
</dbReference>
<reference evidence="3 4" key="1">
    <citation type="journal article" date="2012" name="Eukaryot. Cell">
        <title>Genome sequence of the Trichosporon asahii environmental strain CBS 8904.</title>
        <authorList>
            <person name="Yang R.Y."/>
            <person name="Li H.T."/>
            <person name="Zhu H."/>
            <person name="Zhou G.P."/>
            <person name="Wang M."/>
            <person name="Wang L."/>
        </authorList>
    </citation>
    <scope>NUCLEOTIDE SEQUENCE [LARGE SCALE GENOMIC DNA]</scope>
    <source>
        <strain evidence="3 4">CBS 8904</strain>
    </source>
</reference>
<dbReference type="PANTHER" id="PTHR21052">
    <property type="entry name" value="SPERMATOGENESIS ASSOCIATED 11-RELATED"/>
    <property type="match status" value="1"/>
</dbReference>
<dbReference type="OrthoDB" id="28127at2759"/>
<evidence type="ECO:0000256" key="1">
    <source>
        <dbReference type="SAM" id="MobiDB-lite"/>
    </source>
</evidence>
<evidence type="ECO:0000259" key="2">
    <source>
        <dbReference type="Pfam" id="PF13532"/>
    </source>
</evidence>
<evidence type="ECO:0000313" key="4">
    <source>
        <dbReference type="Proteomes" id="UP000006757"/>
    </source>
</evidence>
<protein>
    <recommendedName>
        <fullName evidence="2">Alpha-ketoglutarate-dependent dioxygenase AlkB-like domain-containing protein</fullName>
    </recommendedName>
</protein>
<sequence>MAVCRGHAEHTETLPAPVTGAICQQSQVALRFRWCNLHRIRPRPPLSSSPDRSPADTLHRLTTTTKKSTMRATRPLEQLLKYTLTSPSPLIRIRGSPKAPPTLAEDFAIYPSFFNEAECRQLLSIALWKLDRLDVTRKRGSRRRSASSAPAAAAATEDGAPLQDMFTGTYGFEEYREALISNYPPVAGDVSWLSRLYQLVPGLEGTTDVPPPNSSTHALHLSPEGEILAHVDNVEASGQTIVGASLGAARILRLEDKEDKQHGWDVLMPSGSVYMQKGDVRYGYEHSVLGYNHEGSHWDGERLKPGHRVSFMVRVS</sequence>
<dbReference type="GO" id="GO:0016706">
    <property type="term" value="F:2-oxoglutarate-dependent dioxygenase activity"/>
    <property type="evidence" value="ECO:0007669"/>
    <property type="project" value="TreeGrafter"/>
</dbReference>
<feature type="domain" description="Alpha-ketoglutarate-dependent dioxygenase AlkB-like" evidence="2">
    <location>
        <begin position="216"/>
        <end position="312"/>
    </location>
</feature>
<gene>
    <name evidence="3" type="ORF">A1Q2_05520</name>
</gene>
<dbReference type="InParanoid" id="K1VLL0"/>
<dbReference type="STRING" id="1220162.K1VLL0"/>
<feature type="region of interest" description="Disordered" evidence="1">
    <location>
        <begin position="139"/>
        <end position="160"/>
    </location>
</feature>
<dbReference type="PANTHER" id="PTHR21052:SF0">
    <property type="entry name" value="ALPHA-KETOGLUTARATE-DEPENDENT DIOXYGENASE ALKB HOMOLOG 7, MITOCHONDRIAL"/>
    <property type="match status" value="1"/>
</dbReference>
<proteinExistence type="predicted"/>
<dbReference type="HOGENOM" id="CLU_080229_0_0_1"/>
<dbReference type="GO" id="GO:0006974">
    <property type="term" value="P:DNA damage response"/>
    <property type="evidence" value="ECO:0007669"/>
    <property type="project" value="InterPro"/>
</dbReference>
<dbReference type="Gene3D" id="2.60.120.590">
    <property type="entry name" value="Alpha-ketoglutarate-dependent dioxygenase AlkB-like"/>
    <property type="match status" value="1"/>
</dbReference>
<dbReference type="InterPro" id="IPR032870">
    <property type="entry name" value="ALKBH7-like"/>
</dbReference>
<organism evidence="3 4">
    <name type="scientific">Trichosporon asahii var. asahii (strain CBS 8904)</name>
    <name type="common">Yeast</name>
    <dbReference type="NCBI Taxonomy" id="1220162"/>
    <lineage>
        <taxon>Eukaryota</taxon>
        <taxon>Fungi</taxon>
        <taxon>Dikarya</taxon>
        <taxon>Basidiomycota</taxon>
        <taxon>Agaricomycotina</taxon>
        <taxon>Tremellomycetes</taxon>
        <taxon>Trichosporonales</taxon>
        <taxon>Trichosporonaceae</taxon>
        <taxon>Trichosporon</taxon>
    </lineage>
</organism>